<dbReference type="InterPro" id="IPR036388">
    <property type="entry name" value="WH-like_DNA-bd_sf"/>
</dbReference>
<evidence type="ECO:0000313" key="2">
    <source>
        <dbReference type="Proteomes" id="UP000195273"/>
    </source>
</evidence>
<name>A0A1Y0EHA3_9RHOB</name>
<dbReference type="Gene3D" id="1.10.10.10">
    <property type="entry name" value="Winged helix-like DNA-binding domain superfamily/Winged helix DNA-binding domain"/>
    <property type="match status" value="1"/>
</dbReference>
<proteinExistence type="predicted"/>
<dbReference type="RefSeq" id="WP_087211905.1">
    <property type="nucleotide sequence ID" value="NZ_CP021431.1"/>
</dbReference>
<protein>
    <recommendedName>
        <fullName evidence="3">ArsR family transcriptional regulator</fullName>
    </recommendedName>
</protein>
<keyword evidence="2" id="KW-1185">Reference proteome</keyword>
<dbReference type="KEGG" id="lvs:LOKVESSMR4R_03731"/>
<dbReference type="EMBL" id="CP021431">
    <property type="protein sequence ID" value="ARU02997.1"/>
    <property type="molecule type" value="Genomic_DNA"/>
</dbReference>
<evidence type="ECO:0000313" key="1">
    <source>
        <dbReference type="EMBL" id="ARU02997.1"/>
    </source>
</evidence>
<evidence type="ECO:0008006" key="3">
    <source>
        <dbReference type="Google" id="ProtNLM"/>
    </source>
</evidence>
<gene>
    <name evidence="1" type="ORF">LOKVESSMR4R_03731</name>
</gene>
<accession>A0A1Y0EHA3</accession>
<sequence>MSAAFESTRQEKSVERRILELLGDSTSESDLTSHRWLSWMTSVHHETIQRELDLLVQERLVEKFVCHDLLNVRAYYRITSDGAAQIGGAA</sequence>
<reference evidence="1 2" key="1">
    <citation type="submission" date="2017-05" db="EMBL/GenBank/DDBJ databases">
        <title>Genome Sequence of Loktanella vestfoldensis Strain SMR4r Isolated from a Culture of the Diatom Skeletonema marinoi.</title>
        <authorList>
            <person name="Topel M."/>
            <person name="Pinder M.I.M."/>
            <person name="Johansson O.N."/>
            <person name="Kourtchenko O."/>
            <person name="Godhe A."/>
            <person name="Clarke A.K."/>
        </authorList>
    </citation>
    <scope>NUCLEOTIDE SEQUENCE [LARGE SCALE GENOMIC DNA]</scope>
    <source>
        <strain evidence="1 2">SMR4r</strain>
    </source>
</reference>
<dbReference type="AlphaFoldDB" id="A0A1Y0EHA3"/>
<dbReference type="Proteomes" id="UP000195273">
    <property type="component" value="Chromosome"/>
</dbReference>
<organism evidence="1 2">
    <name type="scientific">Yoonia vestfoldensis</name>
    <dbReference type="NCBI Taxonomy" id="245188"/>
    <lineage>
        <taxon>Bacteria</taxon>
        <taxon>Pseudomonadati</taxon>
        <taxon>Pseudomonadota</taxon>
        <taxon>Alphaproteobacteria</taxon>
        <taxon>Rhodobacterales</taxon>
        <taxon>Paracoccaceae</taxon>
        <taxon>Yoonia</taxon>
    </lineage>
</organism>